<evidence type="ECO:0000256" key="1">
    <source>
        <dbReference type="SAM" id="SignalP"/>
    </source>
</evidence>
<reference evidence="2 3" key="1">
    <citation type="submission" date="2020-03" db="EMBL/GenBank/DDBJ databases">
        <authorList>
            <consortium name="Genoscope - CEA"/>
            <person name="William W."/>
        </authorList>
    </citation>
    <scope>NUCLEOTIDE SEQUENCE [LARGE SCALE GENOMIC DNA]</scope>
    <source>
        <strain evidence="3">DSM 16959</strain>
    </source>
</reference>
<accession>A0A6S6XWT4</accession>
<evidence type="ECO:0000313" key="2">
    <source>
        <dbReference type="EMBL" id="CAB1369414.1"/>
    </source>
</evidence>
<feature type="signal peptide" evidence="1">
    <location>
        <begin position="1"/>
        <end position="20"/>
    </location>
</feature>
<dbReference type="EMBL" id="LR778301">
    <property type="protein sequence ID" value="CAB1369414.1"/>
    <property type="molecule type" value="Genomic_DNA"/>
</dbReference>
<sequence>MIFRLLLMSVFAGLMSTAAANGFGVRFSGFGTVGLAWTSQKNADFVNTAQPYGPGRSRSLDGGLDSMLGLQADVKMGPGLDGVFQVITGLTPDGRFKPEITLANLRYEWSENVSFRGGRLPPNRALAAEYRRINFTLPWPRPPAEIYGLFSAAPSNGVEVLIRTHQDFGTINWRLGSIISYSEAPFDNGASVAVSRARGTFATAELLRGDWRWTASFARPRSLTLNRSAMEPLLREIQRIDPHVSEDFDNNMTFPYLSFGGVYDGEHWMVMGEWLRRSGKSAWAADRQGAYLTVGRRFGPTMPYVTLARRLTDDGSGHYDGSPAHGLIKASYDVQRQTQSTLALGVNHELGPGVRLKAQVDFIRPDEASRGLYINHGPNYNVSHPSVERVCSVGLDFVF</sequence>
<protein>
    <recommendedName>
        <fullName evidence="4">Porin domain-containing protein</fullName>
    </recommendedName>
</protein>
<feature type="chain" id="PRO_5027582366" description="Porin domain-containing protein" evidence="1">
    <location>
        <begin position="21"/>
        <end position="399"/>
    </location>
</feature>
<dbReference type="Proteomes" id="UP000515733">
    <property type="component" value="Chromosome"/>
</dbReference>
<dbReference type="AlphaFoldDB" id="A0A6S6XWT4"/>
<organism evidence="2 3">
    <name type="scientific">Denitratisoma oestradiolicum</name>
    <dbReference type="NCBI Taxonomy" id="311182"/>
    <lineage>
        <taxon>Bacteria</taxon>
        <taxon>Pseudomonadati</taxon>
        <taxon>Pseudomonadota</taxon>
        <taxon>Betaproteobacteria</taxon>
        <taxon>Nitrosomonadales</taxon>
        <taxon>Sterolibacteriaceae</taxon>
        <taxon>Denitratisoma</taxon>
    </lineage>
</organism>
<name>A0A6S6XWT4_9PROT</name>
<proteinExistence type="predicted"/>
<evidence type="ECO:0008006" key="4">
    <source>
        <dbReference type="Google" id="ProtNLM"/>
    </source>
</evidence>
<evidence type="ECO:0000313" key="3">
    <source>
        <dbReference type="Proteomes" id="UP000515733"/>
    </source>
</evidence>
<keyword evidence="1" id="KW-0732">Signal</keyword>
<gene>
    <name evidence="2" type="ORF">DENOEST_2249</name>
</gene>
<dbReference type="SUPFAM" id="SSF56935">
    <property type="entry name" value="Porins"/>
    <property type="match status" value="1"/>
</dbReference>
<keyword evidence="3" id="KW-1185">Reference proteome</keyword>
<dbReference type="KEGG" id="doe:DENOEST_2249"/>